<dbReference type="PROSITE" id="PS00108">
    <property type="entry name" value="PROTEIN_KINASE_ST"/>
    <property type="match status" value="1"/>
</dbReference>
<dbReference type="FunFam" id="3.80.10.10:FF:000095">
    <property type="entry name" value="LRR receptor-like serine/threonine-protein kinase GSO1"/>
    <property type="match status" value="1"/>
</dbReference>
<dbReference type="SMART" id="SM00365">
    <property type="entry name" value="LRR_SD22"/>
    <property type="match status" value="5"/>
</dbReference>
<dbReference type="Gene3D" id="1.10.510.10">
    <property type="entry name" value="Transferase(Phosphotransferase) domain 1"/>
    <property type="match status" value="1"/>
</dbReference>
<dbReference type="Proteomes" id="UP001604336">
    <property type="component" value="Unassembled WGS sequence"/>
</dbReference>
<evidence type="ECO:0000259" key="21">
    <source>
        <dbReference type="PROSITE" id="PS50011"/>
    </source>
</evidence>
<dbReference type="GO" id="GO:0005524">
    <property type="term" value="F:ATP binding"/>
    <property type="evidence" value="ECO:0007669"/>
    <property type="project" value="UniProtKB-KW"/>
</dbReference>
<keyword evidence="4" id="KW-0723">Serine/threonine-protein kinase</keyword>
<dbReference type="SMART" id="SM00220">
    <property type="entry name" value="S_TKc"/>
    <property type="match status" value="1"/>
</dbReference>
<evidence type="ECO:0000256" key="16">
    <source>
        <dbReference type="ARBA" id="ARBA00023170"/>
    </source>
</evidence>
<comment type="catalytic activity">
    <reaction evidence="19">
        <text>L-seryl-[protein] + ATP = O-phospho-L-seryl-[protein] + ADP + H(+)</text>
        <dbReference type="Rhea" id="RHEA:17989"/>
        <dbReference type="Rhea" id="RHEA-COMP:9863"/>
        <dbReference type="Rhea" id="RHEA-COMP:11604"/>
        <dbReference type="ChEBI" id="CHEBI:15378"/>
        <dbReference type="ChEBI" id="CHEBI:29999"/>
        <dbReference type="ChEBI" id="CHEBI:30616"/>
        <dbReference type="ChEBI" id="CHEBI:83421"/>
        <dbReference type="ChEBI" id="CHEBI:456216"/>
        <dbReference type="EC" id="2.7.11.1"/>
    </reaction>
</comment>
<evidence type="ECO:0000256" key="1">
    <source>
        <dbReference type="ARBA" id="ARBA00004162"/>
    </source>
</evidence>
<sequence length="888" mass="98799">MEIGNLTRLEILSIPGGSLTGIFPSFVFNLSTLNIINLANNSLSGSLPVDIYHKLPKLEELYLSFNQLTGGLTANIGNLTRLKYLFLANNRLTGELPDELGNLKLEKVNVNNNSLFGTIPISMFNLSTIKMMELSANQFSGHLPSTIGLSLSNLEELYLGDNRLTGVIPSSITNASILTILDMGPNFLTGAVPNFGNLRLLKRLLIGENNLTGESSSPELRFFSSLTNCRYLELIEVSLNQLNGILPASIGNFSISLQVFRAFGCQINGAIPDEIGNLSSLADLYLDSNQLTGFIPRTLGKLRRLQRIYLEYNKLDGFIPAELCQLSNLGDLYLSNNMLYGSIPTCLGELKSFRRLYLDSNKLESTVPLNLWNLEDLLELNLSSNSLRGSLPLDIKNLKVVNQLDLSQNQFSGDIPTSTGSMQSLVSLFFAHNKFQGSIPESLGNIRSLESLDLSYNNFSGLIPKSLETLNYLQYFDVSHNRLEGEIPVGGRFANFTAQSFLQNYALCSETRPQFPHCGKSLERSKSKNVVGLMKYIPPPIIVLIFAMSITLLIVRRRKTYRQLPTSGISLGVAWRRISYQELREATNDFSETNILGSGSFCSVYEGTLSDGLNVAVKVFNFQSERVTKSFDIECKILSTIRHRNLVRIIGCCSNTEFKALILEYMPNGSLEKWLYSHNYFLDILKRLDIAIDVALALEYLHHGLTFTVLHCDLKPSNVLLDQDMVGRVGDFGIAKLFGQGESIAQTKTLATIGYMAPEYGSEGIVSTSGDVYSFGIMLLEMYTRKKPTDAIFGEKLSLKSWVSHSLDENKIIEVVDANLLRREDTNFSAKEQCVLSILALAMECLINSPMERISMREVGARLEKIKTTFLRTTKDAKDGNGKKINEY</sequence>
<evidence type="ECO:0000256" key="11">
    <source>
        <dbReference type="ARBA" id="ARBA00022741"/>
    </source>
</evidence>
<comment type="subcellular location">
    <subcellularLocation>
        <location evidence="1">Cell membrane</location>
        <topology evidence="1">Single-pass membrane protein</topology>
    </subcellularLocation>
</comment>
<dbReference type="InterPro" id="IPR050647">
    <property type="entry name" value="Plant_LRR-RLKs"/>
</dbReference>
<dbReference type="Gene3D" id="3.80.10.10">
    <property type="entry name" value="Ribonuclease Inhibitor"/>
    <property type="match status" value="3"/>
</dbReference>
<keyword evidence="15 20" id="KW-0472">Membrane</keyword>
<evidence type="ECO:0000256" key="13">
    <source>
        <dbReference type="ARBA" id="ARBA00022840"/>
    </source>
</evidence>
<dbReference type="FunFam" id="1.10.510.10:FF:000358">
    <property type="entry name" value="Putative leucine-rich repeat receptor-like serine/threonine-protein kinase"/>
    <property type="match status" value="1"/>
</dbReference>
<dbReference type="GO" id="GO:0051707">
    <property type="term" value="P:response to other organism"/>
    <property type="evidence" value="ECO:0007669"/>
    <property type="project" value="UniProtKB-ARBA"/>
</dbReference>
<organism evidence="22 23">
    <name type="scientific">Abeliophyllum distichum</name>
    <dbReference type="NCBI Taxonomy" id="126358"/>
    <lineage>
        <taxon>Eukaryota</taxon>
        <taxon>Viridiplantae</taxon>
        <taxon>Streptophyta</taxon>
        <taxon>Embryophyta</taxon>
        <taxon>Tracheophyta</taxon>
        <taxon>Spermatophyta</taxon>
        <taxon>Magnoliopsida</taxon>
        <taxon>eudicotyledons</taxon>
        <taxon>Gunneridae</taxon>
        <taxon>Pentapetalae</taxon>
        <taxon>asterids</taxon>
        <taxon>lamiids</taxon>
        <taxon>Lamiales</taxon>
        <taxon>Oleaceae</taxon>
        <taxon>Forsythieae</taxon>
        <taxon>Abeliophyllum</taxon>
    </lineage>
</organism>
<accession>A0ABD1TKH3</accession>
<proteinExistence type="predicted"/>
<evidence type="ECO:0000313" key="22">
    <source>
        <dbReference type="EMBL" id="KAL2513201.1"/>
    </source>
</evidence>
<dbReference type="GO" id="GO:0005886">
    <property type="term" value="C:plasma membrane"/>
    <property type="evidence" value="ECO:0007669"/>
    <property type="project" value="UniProtKB-SubCell"/>
</dbReference>
<dbReference type="SMART" id="SM00369">
    <property type="entry name" value="LRR_TYP"/>
    <property type="match status" value="8"/>
</dbReference>
<dbReference type="EC" id="2.7.11.1" evidence="2"/>
<keyword evidence="3" id="KW-1003">Cell membrane</keyword>
<dbReference type="GO" id="GO:0004674">
    <property type="term" value="F:protein serine/threonine kinase activity"/>
    <property type="evidence" value="ECO:0007669"/>
    <property type="project" value="UniProtKB-KW"/>
</dbReference>
<keyword evidence="13" id="KW-0067">ATP-binding</keyword>
<evidence type="ECO:0000256" key="18">
    <source>
        <dbReference type="ARBA" id="ARBA00047899"/>
    </source>
</evidence>
<keyword evidence="12" id="KW-0418">Kinase</keyword>
<evidence type="ECO:0000256" key="19">
    <source>
        <dbReference type="ARBA" id="ARBA00048679"/>
    </source>
</evidence>
<protein>
    <recommendedName>
        <fullName evidence="2">non-specific serine/threonine protein kinase</fullName>
        <ecNumber evidence="2">2.7.11.1</ecNumber>
    </recommendedName>
</protein>
<comment type="catalytic activity">
    <reaction evidence="18">
        <text>L-threonyl-[protein] + ATP = O-phospho-L-threonyl-[protein] + ADP + H(+)</text>
        <dbReference type="Rhea" id="RHEA:46608"/>
        <dbReference type="Rhea" id="RHEA-COMP:11060"/>
        <dbReference type="Rhea" id="RHEA-COMP:11605"/>
        <dbReference type="ChEBI" id="CHEBI:15378"/>
        <dbReference type="ChEBI" id="CHEBI:30013"/>
        <dbReference type="ChEBI" id="CHEBI:30616"/>
        <dbReference type="ChEBI" id="CHEBI:61977"/>
        <dbReference type="ChEBI" id="CHEBI:456216"/>
        <dbReference type="EC" id="2.7.11.1"/>
    </reaction>
</comment>
<dbReference type="GO" id="GO:0006952">
    <property type="term" value="P:defense response"/>
    <property type="evidence" value="ECO:0007669"/>
    <property type="project" value="UniProtKB-ARBA"/>
</dbReference>
<keyword evidence="10" id="KW-0677">Repeat</keyword>
<evidence type="ECO:0000256" key="3">
    <source>
        <dbReference type="ARBA" id="ARBA00022475"/>
    </source>
</evidence>
<evidence type="ECO:0000256" key="15">
    <source>
        <dbReference type="ARBA" id="ARBA00023136"/>
    </source>
</evidence>
<dbReference type="InterPro" id="IPR032675">
    <property type="entry name" value="LRR_dom_sf"/>
</dbReference>
<evidence type="ECO:0000256" key="9">
    <source>
        <dbReference type="ARBA" id="ARBA00022729"/>
    </source>
</evidence>
<keyword evidence="6" id="KW-0433">Leucine-rich repeat</keyword>
<dbReference type="FunFam" id="3.30.200.20:FF:000661">
    <property type="entry name" value="Serine-threonine protein kinase plant-type"/>
    <property type="match status" value="1"/>
</dbReference>
<name>A0ABD1TKH3_9LAMI</name>
<dbReference type="InterPro" id="IPR011009">
    <property type="entry name" value="Kinase-like_dom_sf"/>
</dbReference>
<keyword evidence="16" id="KW-0675">Receptor</keyword>
<dbReference type="SUPFAM" id="SSF52058">
    <property type="entry name" value="L domain-like"/>
    <property type="match status" value="2"/>
</dbReference>
<dbReference type="InterPro" id="IPR008271">
    <property type="entry name" value="Ser/Thr_kinase_AS"/>
</dbReference>
<dbReference type="FunFam" id="3.80.10.10:FF:000317">
    <property type="entry name" value="Inactive leucine-rich repeat receptor-like protein kinase"/>
    <property type="match status" value="1"/>
</dbReference>
<keyword evidence="7" id="KW-0808">Transferase</keyword>
<dbReference type="InterPro" id="IPR001611">
    <property type="entry name" value="Leu-rich_rpt"/>
</dbReference>
<evidence type="ECO:0000256" key="6">
    <source>
        <dbReference type="ARBA" id="ARBA00022614"/>
    </source>
</evidence>
<evidence type="ECO:0000256" key="17">
    <source>
        <dbReference type="ARBA" id="ARBA00023180"/>
    </source>
</evidence>
<keyword evidence="23" id="KW-1185">Reference proteome</keyword>
<evidence type="ECO:0000313" key="23">
    <source>
        <dbReference type="Proteomes" id="UP001604336"/>
    </source>
</evidence>
<evidence type="ECO:0000256" key="20">
    <source>
        <dbReference type="SAM" id="Phobius"/>
    </source>
</evidence>
<feature type="transmembrane region" description="Helical" evidence="20">
    <location>
        <begin position="536"/>
        <end position="555"/>
    </location>
</feature>
<reference evidence="23" key="1">
    <citation type="submission" date="2024-07" db="EMBL/GenBank/DDBJ databases">
        <title>Two chromosome-level genome assemblies of Korean endemic species Abeliophyllum distichum and Forsythia ovata (Oleaceae).</title>
        <authorList>
            <person name="Jang H."/>
        </authorList>
    </citation>
    <scope>NUCLEOTIDE SEQUENCE [LARGE SCALE GENOMIC DNA]</scope>
</reference>
<dbReference type="AlphaFoldDB" id="A0ABD1TKH3"/>
<keyword evidence="5" id="KW-0597">Phosphoprotein</keyword>
<dbReference type="PANTHER" id="PTHR48056:SF73">
    <property type="entry name" value="LRR RECEPTOR-LIKE SERINE_THREONINE-PROTEIN KINASE EFR"/>
    <property type="match status" value="1"/>
</dbReference>
<keyword evidence="9" id="KW-0732">Signal</keyword>
<feature type="domain" description="Protein kinase" evidence="21">
    <location>
        <begin position="590"/>
        <end position="871"/>
    </location>
</feature>
<evidence type="ECO:0000256" key="5">
    <source>
        <dbReference type="ARBA" id="ARBA00022553"/>
    </source>
</evidence>
<keyword evidence="8 20" id="KW-0812">Transmembrane</keyword>
<dbReference type="InterPro" id="IPR003591">
    <property type="entry name" value="Leu-rich_rpt_typical-subtyp"/>
</dbReference>
<evidence type="ECO:0000256" key="8">
    <source>
        <dbReference type="ARBA" id="ARBA00022692"/>
    </source>
</evidence>
<keyword evidence="17" id="KW-0325">Glycoprotein</keyword>
<evidence type="ECO:0000256" key="12">
    <source>
        <dbReference type="ARBA" id="ARBA00022777"/>
    </source>
</evidence>
<dbReference type="InterPro" id="IPR000719">
    <property type="entry name" value="Prot_kinase_dom"/>
</dbReference>
<dbReference type="SUPFAM" id="SSF56112">
    <property type="entry name" value="Protein kinase-like (PK-like)"/>
    <property type="match status" value="1"/>
</dbReference>
<evidence type="ECO:0000256" key="10">
    <source>
        <dbReference type="ARBA" id="ARBA00022737"/>
    </source>
</evidence>
<gene>
    <name evidence="22" type="ORF">Adt_18801</name>
</gene>
<evidence type="ECO:0000256" key="2">
    <source>
        <dbReference type="ARBA" id="ARBA00012513"/>
    </source>
</evidence>
<keyword evidence="11" id="KW-0547">Nucleotide-binding</keyword>
<keyword evidence="14 20" id="KW-1133">Transmembrane helix</keyword>
<dbReference type="Pfam" id="PF00069">
    <property type="entry name" value="Pkinase"/>
    <property type="match status" value="1"/>
</dbReference>
<evidence type="ECO:0000256" key="7">
    <source>
        <dbReference type="ARBA" id="ARBA00022679"/>
    </source>
</evidence>
<dbReference type="PANTHER" id="PTHR48056">
    <property type="entry name" value="LRR RECEPTOR-LIKE SERINE/THREONINE-PROTEIN KINASE-RELATED"/>
    <property type="match status" value="1"/>
</dbReference>
<dbReference type="Pfam" id="PF00560">
    <property type="entry name" value="LRR_1"/>
    <property type="match status" value="3"/>
</dbReference>
<comment type="caution">
    <text evidence="22">The sequence shown here is derived from an EMBL/GenBank/DDBJ whole genome shotgun (WGS) entry which is preliminary data.</text>
</comment>
<dbReference type="Gene3D" id="3.30.200.20">
    <property type="entry name" value="Phosphorylase Kinase, domain 1"/>
    <property type="match status" value="1"/>
</dbReference>
<dbReference type="PROSITE" id="PS50011">
    <property type="entry name" value="PROTEIN_KINASE_DOM"/>
    <property type="match status" value="1"/>
</dbReference>
<dbReference type="EMBL" id="JBFOLK010000005">
    <property type="protein sequence ID" value="KAL2513201.1"/>
    <property type="molecule type" value="Genomic_DNA"/>
</dbReference>
<evidence type="ECO:0000256" key="4">
    <source>
        <dbReference type="ARBA" id="ARBA00022527"/>
    </source>
</evidence>
<evidence type="ECO:0000256" key="14">
    <source>
        <dbReference type="ARBA" id="ARBA00022989"/>
    </source>
</evidence>
<dbReference type="Pfam" id="PF13855">
    <property type="entry name" value="LRR_8"/>
    <property type="match status" value="3"/>
</dbReference>